<dbReference type="PROSITE" id="PS51017">
    <property type="entry name" value="CCT"/>
    <property type="match status" value="1"/>
</dbReference>
<dbReference type="Proteomes" id="UP001396334">
    <property type="component" value="Unassembled WGS sequence"/>
</dbReference>
<evidence type="ECO:0000256" key="3">
    <source>
        <dbReference type="PROSITE-ProRule" id="PRU00357"/>
    </source>
</evidence>
<evidence type="ECO:0000313" key="6">
    <source>
        <dbReference type="Proteomes" id="UP001396334"/>
    </source>
</evidence>
<feature type="domain" description="CCT" evidence="4">
    <location>
        <begin position="12"/>
        <end position="54"/>
    </location>
</feature>
<organism evidence="5 6">
    <name type="scientific">Hibiscus sabdariffa</name>
    <name type="common">roselle</name>
    <dbReference type="NCBI Taxonomy" id="183260"/>
    <lineage>
        <taxon>Eukaryota</taxon>
        <taxon>Viridiplantae</taxon>
        <taxon>Streptophyta</taxon>
        <taxon>Embryophyta</taxon>
        <taxon>Tracheophyta</taxon>
        <taxon>Spermatophyta</taxon>
        <taxon>Magnoliopsida</taxon>
        <taxon>eudicotyledons</taxon>
        <taxon>Gunneridae</taxon>
        <taxon>Pentapetalae</taxon>
        <taxon>rosids</taxon>
        <taxon>malvids</taxon>
        <taxon>Malvales</taxon>
        <taxon>Malvaceae</taxon>
        <taxon>Malvoideae</taxon>
        <taxon>Hibiscus</taxon>
    </lineage>
</organism>
<name>A0ABR2PPW5_9ROSI</name>
<dbReference type="PANTHER" id="PTHR31319:SF114">
    <property type="entry name" value="OS12G0262400 PROTEIN"/>
    <property type="match status" value="1"/>
</dbReference>
<dbReference type="InterPro" id="IPR045281">
    <property type="entry name" value="CONSTANS-like"/>
</dbReference>
<reference evidence="5 6" key="1">
    <citation type="journal article" date="2024" name="G3 (Bethesda)">
        <title>Genome assembly of Hibiscus sabdariffa L. provides insights into metabolisms of medicinal natural products.</title>
        <authorList>
            <person name="Kim T."/>
        </authorList>
    </citation>
    <scope>NUCLEOTIDE SEQUENCE [LARGE SCALE GENOMIC DNA]</scope>
    <source>
        <strain evidence="5">TK-2024</strain>
        <tissue evidence="5">Old leaves</tissue>
    </source>
</reference>
<comment type="caution">
    <text evidence="5">The sequence shown here is derived from an EMBL/GenBank/DDBJ whole genome shotgun (WGS) entry which is preliminary data.</text>
</comment>
<dbReference type="PANTHER" id="PTHR31319">
    <property type="entry name" value="ZINC FINGER PROTEIN CONSTANS-LIKE 4"/>
    <property type="match status" value="1"/>
</dbReference>
<dbReference type="InterPro" id="IPR010402">
    <property type="entry name" value="CCT_domain"/>
</dbReference>
<keyword evidence="6" id="KW-1185">Reference proteome</keyword>
<accession>A0ABR2PPW5</accession>
<comment type="subcellular location">
    <subcellularLocation>
        <location evidence="1 3">Nucleus</location>
    </subcellularLocation>
</comment>
<protein>
    <recommendedName>
        <fullName evidence="4">CCT domain-containing protein</fullName>
    </recommendedName>
</protein>
<dbReference type="EMBL" id="JBBPBN010000054">
    <property type="protein sequence ID" value="KAK8990485.1"/>
    <property type="molecule type" value="Genomic_DNA"/>
</dbReference>
<evidence type="ECO:0000256" key="1">
    <source>
        <dbReference type="ARBA" id="ARBA00004123"/>
    </source>
</evidence>
<evidence type="ECO:0000313" key="5">
    <source>
        <dbReference type="EMBL" id="KAK8990485.1"/>
    </source>
</evidence>
<keyword evidence="2 3" id="KW-0539">Nucleus</keyword>
<proteinExistence type="predicted"/>
<evidence type="ECO:0000259" key="4">
    <source>
        <dbReference type="PROSITE" id="PS51017"/>
    </source>
</evidence>
<dbReference type="Pfam" id="PF06203">
    <property type="entry name" value="CCT"/>
    <property type="match status" value="1"/>
</dbReference>
<gene>
    <name evidence="5" type="ORF">V6N11_009184</name>
</gene>
<evidence type="ECO:0000256" key="2">
    <source>
        <dbReference type="ARBA" id="ARBA00023242"/>
    </source>
</evidence>
<sequence>MSRACPYTPQEKKERILRYRSKRKLRNFNKKIKYACRKTLADNRPRIRGRFIRNKGIENNPQAEWTQEDGEEDDMNWISFLDIHSQQTLTNP</sequence>